<keyword evidence="2" id="KW-1185">Reference proteome</keyword>
<feature type="non-terminal residue" evidence="1">
    <location>
        <position position="1"/>
    </location>
</feature>
<dbReference type="Proteomes" id="UP001412239">
    <property type="component" value="Unassembled WGS sequence"/>
</dbReference>
<protein>
    <submittedName>
        <fullName evidence="1">Uncharacterized protein</fullName>
    </submittedName>
</protein>
<reference evidence="1" key="1">
    <citation type="submission" date="2015-10" db="EMBL/GenBank/DDBJ databases">
        <authorList>
            <person name="Regsiter A."/>
            <person name="william w."/>
        </authorList>
    </citation>
    <scope>NUCLEOTIDE SEQUENCE</scope>
    <source>
        <strain evidence="1">Montdore</strain>
    </source>
</reference>
<gene>
    <name evidence="1" type="ORF">GSTUAT00004818001</name>
</gene>
<evidence type="ECO:0000313" key="1">
    <source>
        <dbReference type="EMBL" id="CUS11095.1"/>
    </source>
</evidence>
<evidence type="ECO:0000313" key="2">
    <source>
        <dbReference type="Proteomes" id="UP001412239"/>
    </source>
</evidence>
<name>A0A292PWL2_9PEZI</name>
<dbReference type="EMBL" id="LN891031">
    <property type="protein sequence ID" value="CUS11095.1"/>
    <property type="molecule type" value="Genomic_DNA"/>
</dbReference>
<sequence>MIRTPPFTSKTWECQSLRSSVGSTGVFFGGVVDYALADDTPSVMWEQ</sequence>
<accession>A0A292PWL2</accession>
<dbReference type="AlphaFoldDB" id="A0A292PWL2"/>
<organism evidence="1 2">
    <name type="scientific">Tuber aestivum</name>
    <name type="common">summer truffle</name>
    <dbReference type="NCBI Taxonomy" id="59557"/>
    <lineage>
        <taxon>Eukaryota</taxon>
        <taxon>Fungi</taxon>
        <taxon>Dikarya</taxon>
        <taxon>Ascomycota</taxon>
        <taxon>Pezizomycotina</taxon>
        <taxon>Pezizomycetes</taxon>
        <taxon>Pezizales</taxon>
        <taxon>Tuberaceae</taxon>
        <taxon>Tuber</taxon>
    </lineage>
</organism>
<proteinExistence type="predicted"/>